<reference evidence="3" key="1">
    <citation type="journal article" date="2019" name="Int. J. Syst. Evol. Microbiol.">
        <title>The Global Catalogue of Microorganisms (GCM) 10K type strain sequencing project: providing services to taxonomists for standard genome sequencing and annotation.</title>
        <authorList>
            <consortium name="The Broad Institute Genomics Platform"/>
            <consortium name="The Broad Institute Genome Sequencing Center for Infectious Disease"/>
            <person name="Wu L."/>
            <person name="Ma J."/>
        </authorList>
    </citation>
    <scope>NUCLEOTIDE SEQUENCE [LARGE SCALE GENOMIC DNA]</scope>
    <source>
        <strain evidence="3">JCM 17705</strain>
    </source>
</reference>
<keyword evidence="1" id="KW-1133">Transmembrane helix</keyword>
<evidence type="ECO:0000313" key="3">
    <source>
        <dbReference type="Proteomes" id="UP001500582"/>
    </source>
</evidence>
<dbReference type="Pfam" id="PF04224">
    <property type="entry name" value="DUF417"/>
    <property type="match status" value="1"/>
</dbReference>
<feature type="transmembrane region" description="Helical" evidence="1">
    <location>
        <begin position="87"/>
        <end position="108"/>
    </location>
</feature>
<dbReference type="PANTHER" id="PTHR40106">
    <property type="entry name" value="INNER MEMBRANE PROTEIN RCLC"/>
    <property type="match status" value="1"/>
</dbReference>
<protein>
    <submittedName>
        <fullName evidence="2">DUF417 family protein</fullName>
    </submittedName>
</protein>
<keyword evidence="1" id="KW-0812">Transmembrane</keyword>
<keyword evidence="3" id="KW-1185">Reference proteome</keyword>
<organism evidence="2 3">
    <name type="scientific">Mucilaginibacter gynuensis</name>
    <dbReference type="NCBI Taxonomy" id="1302236"/>
    <lineage>
        <taxon>Bacteria</taxon>
        <taxon>Pseudomonadati</taxon>
        <taxon>Bacteroidota</taxon>
        <taxon>Sphingobacteriia</taxon>
        <taxon>Sphingobacteriales</taxon>
        <taxon>Sphingobacteriaceae</taxon>
        <taxon>Mucilaginibacter</taxon>
    </lineage>
</organism>
<proteinExistence type="predicted"/>
<keyword evidence="1" id="KW-0472">Membrane</keyword>
<evidence type="ECO:0000313" key="2">
    <source>
        <dbReference type="EMBL" id="GAA4318050.1"/>
    </source>
</evidence>
<dbReference type="InterPro" id="IPR016865">
    <property type="entry name" value="RclC"/>
</dbReference>
<evidence type="ECO:0000256" key="1">
    <source>
        <dbReference type="SAM" id="Phobius"/>
    </source>
</evidence>
<name>A0ABP8G5U5_9SPHI</name>
<gene>
    <name evidence="2" type="ORF">GCM10023149_15980</name>
</gene>
<sequence>MLIWIGGLKFADYEADGITPFVANSPFMSFFYTAPREYKTHVNKEGELVLKNKTWQDRNGTYSFSHGLGILLIAMGFLLILDYASPYAGLLGSILVMIMSIGTLSFLITTPECWVPDLGDGDHGFPYLSARGRLVIKDVIMLGAAFHMIGDSARRILNSSNINDKVVF</sequence>
<dbReference type="EMBL" id="BAABFT010000003">
    <property type="protein sequence ID" value="GAA4318050.1"/>
    <property type="molecule type" value="Genomic_DNA"/>
</dbReference>
<dbReference type="PANTHER" id="PTHR40106:SF1">
    <property type="entry name" value="INNER MEMBRANE PROTEIN RCLC"/>
    <property type="match status" value="1"/>
</dbReference>
<dbReference type="Proteomes" id="UP001500582">
    <property type="component" value="Unassembled WGS sequence"/>
</dbReference>
<dbReference type="InterPro" id="IPR007339">
    <property type="entry name" value="RclC-like"/>
</dbReference>
<comment type="caution">
    <text evidence="2">The sequence shown here is derived from an EMBL/GenBank/DDBJ whole genome shotgun (WGS) entry which is preliminary data.</text>
</comment>
<feature type="transmembrane region" description="Helical" evidence="1">
    <location>
        <begin position="61"/>
        <end position="81"/>
    </location>
</feature>
<accession>A0ABP8G5U5</accession>
<dbReference type="PIRSF" id="PIRSF028065">
    <property type="entry name" value="UCP028065"/>
    <property type="match status" value="1"/>
</dbReference>